<dbReference type="OrthoDB" id="6367910at2759"/>
<feature type="compositionally biased region" description="Low complexity" evidence="6">
    <location>
        <begin position="427"/>
        <end position="448"/>
    </location>
</feature>
<dbReference type="PANTHER" id="PTHR36911:SF1">
    <property type="entry name" value="LIM ZINC-BINDING DOMAIN-CONTAINING PROTEIN"/>
    <property type="match status" value="1"/>
</dbReference>
<feature type="region of interest" description="Disordered" evidence="6">
    <location>
        <begin position="791"/>
        <end position="831"/>
    </location>
</feature>
<dbReference type="CDD" id="cd14362">
    <property type="entry name" value="CUE_TAB2_TAB3"/>
    <property type="match status" value="1"/>
</dbReference>
<dbReference type="InterPro" id="IPR001876">
    <property type="entry name" value="Znf_RanBP2"/>
</dbReference>
<accession>A0A6I9VK61</accession>
<dbReference type="SMART" id="SM00547">
    <property type="entry name" value="ZnF_RBZ"/>
    <property type="match status" value="1"/>
</dbReference>
<keyword evidence="4 5" id="KW-0175">Coiled coil</keyword>
<feature type="compositionally biased region" description="Low complexity" evidence="6">
    <location>
        <begin position="188"/>
        <end position="212"/>
    </location>
</feature>
<evidence type="ECO:0000256" key="3">
    <source>
        <dbReference type="ARBA" id="ARBA00022833"/>
    </source>
</evidence>
<feature type="region of interest" description="Disordered" evidence="6">
    <location>
        <begin position="188"/>
        <end position="246"/>
    </location>
</feature>
<feature type="region of interest" description="Disordered" evidence="6">
    <location>
        <begin position="366"/>
        <end position="476"/>
    </location>
</feature>
<gene>
    <name evidence="9 10" type="primary">LOC105226699</name>
</gene>
<dbReference type="KEGG" id="bdr:105226699"/>
<feature type="compositionally biased region" description="Low complexity" evidence="6">
    <location>
        <begin position="16"/>
        <end position="59"/>
    </location>
</feature>
<feature type="compositionally biased region" description="Pro residues" evidence="6">
    <location>
        <begin position="812"/>
        <end position="822"/>
    </location>
</feature>
<dbReference type="FunCoup" id="A0A6I9VK61">
    <property type="interactions" value="123"/>
</dbReference>
<sequence>MAAKPPKPPATFLKQSSHNNNEADNDNNGNSNSNNSNPSTSAATAAATPTTPTSAATHAANAETYSKLGIKRYNSRENLLNNIANDYNYNENDTETKGNSLEGAVAAAAAARPACNCTNISIMHLFHEMKQEFPTIPDPIVAQCVNDNCHQRENCIQMLRNELALNPIPVQTYPAKVLQQHHINNQQHSNLQQQQKQLQQRQKSPQQPAQTPHTPPQPPQRLKNASPQKPATPLRPIRAAPTQPPSVATLQRIRAENKNSAVTPQANCDSVESVQNSSNLAKDVNCVQLSCNNQCNNSNNNSAAGDSPKQACDMPVTATANASVDCARSADFITALNRIAANHQPSTPQVPATGARARPNTLNLQASQQQLQRQQLNKQLQQHLQQRSQLKQQQQQPASGAAAEPPLQKPIRKAPLPPIAPKPVFHNNINYSNSSSNNNNNNNSGGNSPQWQSVGSCSSESALTSPLSSCGESEVSANAGCSPSQAFALSHINNNRQNNNINNNNNVVAPTYQPQQTSPLRSPIRHRSVITVQPEPPYARDFLPSAKISTVANSNAGGSGGSTPTSQKSFTSVNLTLRQPTNAVPQSTIDISAGPVLSGNGSGLTYSSTSYNARHGFQQNFHITVTEEGGVFNASRIRPRNNSGYYAGIEGVNTAEGPTGGTGQTTTTSQQQQQQTPTTILLSPTAQTAQFVAPPAPLTTASSEDMCLPLENSAFIETIKRQKARRDKLASALRENKNKLGNVEEEVKMLTEPLNPGESERLDYEIERLRTDCQQTLNEIENIRRYGQLSEDERLKQQQQQQQQQQAFPRWQRPPRPPPPQQQPQSPYQQYQPTEVDFQQQQYNTPGSVGSTAGIVGVIGSGHSSAVGTPNSPRLQQTPPTQRVNYVGQSPPYQLPSTDEEDYSDSNTDGGDDYEPLERWPCSMCTFLNHPQLNICEACECVRIIPGTIRIVPTAGGSGNAAAAAAVMPQSLPAATTAGGASATAAAAAAALTAATPTAIAHGASTASAGNSPTSAARTVAAE</sequence>
<evidence type="ECO:0000313" key="9">
    <source>
        <dbReference type="RefSeq" id="XP_011204007.2"/>
    </source>
</evidence>
<dbReference type="GeneID" id="105226699"/>
<dbReference type="RefSeq" id="XP_049307498.1">
    <property type="nucleotide sequence ID" value="XM_049451541.1"/>
</dbReference>
<feature type="domain" description="CUE" evidence="7">
    <location>
        <begin position="121"/>
        <end position="165"/>
    </location>
</feature>
<keyword evidence="8" id="KW-1185">Reference proteome</keyword>
<dbReference type="SUPFAM" id="SSF90209">
    <property type="entry name" value="Ran binding protein zinc finger-like"/>
    <property type="match status" value="1"/>
</dbReference>
<dbReference type="Proteomes" id="UP001652620">
    <property type="component" value="Chromosome 3"/>
</dbReference>
<evidence type="ECO:0000256" key="2">
    <source>
        <dbReference type="ARBA" id="ARBA00022771"/>
    </source>
</evidence>
<keyword evidence="2" id="KW-0863">Zinc-finger</keyword>
<proteinExistence type="predicted"/>
<feature type="region of interest" description="Disordered" evidence="6">
    <location>
        <begin position="861"/>
        <end position="912"/>
    </location>
</feature>
<dbReference type="GO" id="GO:0008270">
    <property type="term" value="F:zinc ion binding"/>
    <property type="evidence" value="ECO:0007669"/>
    <property type="project" value="UniProtKB-KW"/>
</dbReference>
<protein>
    <submittedName>
        <fullName evidence="9 10">Myb-like protein AA isoform X1</fullName>
    </submittedName>
</protein>
<evidence type="ECO:0000256" key="4">
    <source>
        <dbReference type="ARBA" id="ARBA00023054"/>
    </source>
</evidence>
<dbReference type="GO" id="GO:0043130">
    <property type="term" value="F:ubiquitin binding"/>
    <property type="evidence" value="ECO:0007669"/>
    <property type="project" value="InterPro"/>
</dbReference>
<keyword evidence="1" id="KW-0479">Metal-binding</keyword>
<evidence type="ECO:0000313" key="10">
    <source>
        <dbReference type="RefSeq" id="XP_049307498.1"/>
    </source>
</evidence>
<dbReference type="SMART" id="SM00546">
    <property type="entry name" value="CUE"/>
    <property type="match status" value="1"/>
</dbReference>
<feature type="coiled-coil region" evidence="5">
    <location>
        <begin position="719"/>
        <end position="786"/>
    </location>
</feature>
<evidence type="ECO:0000256" key="1">
    <source>
        <dbReference type="ARBA" id="ARBA00022723"/>
    </source>
</evidence>
<evidence type="ECO:0000313" key="8">
    <source>
        <dbReference type="Proteomes" id="UP001652620"/>
    </source>
</evidence>
<dbReference type="RefSeq" id="XP_011204007.2">
    <property type="nucleotide sequence ID" value="XM_011205705.4"/>
</dbReference>
<feature type="region of interest" description="Disordered" evidence="6">
    <location>
        <begin position="1004"/>
        <end position="1023"/>
    </location>
</feature>
<dbReference type="PROSITE" id="PS01358">
    <property type="entry name" value="ZF_RANBP2_1"/>
    <property type="match status" value="1"/>
</dbReference>
<feature type="compositionally biased region" description="Acidic residues" evidence="6">
    <location>
        <begin position="898"/>
        <end position="912"/>
    </location>
</feature>
<dbReference type="AlphaFoldDB" id="A0A6I9VK61"/>
<evidence type="ECO:0000256" key="6">
    <source>
        <dbReference type="SAM" id="MobiDB-lite"/>
    </source>
</evidence>
<feature type="compositionally biased region" description="Low complexity" evidence="6">
    <location>
        <begin position="456"/>
        <end position="470"/>
    </location>
</feature>
<dbReference type="InParanoid" id="A0A6I9VK61"/>
<name>A0A6I9VK61_BACDO</name>
<feature type="compositionally biased region" description="Polar residues" evidence="6">
    <location>
        <begin position="869"/>
        <end position="897"/>
    </location>
</feature>
<dbReference type="InterPro" id="IPR036443">
    <property type="entry name" value="Znf_RanBP2_sf"/>
</dbReference>
<organism evidence="8 9">
    <name type="scientific">Bactrocera dorsalis</name>
    <name type="common">Oriental fruit fly</name>
    <name type="synonym">Dacus dorsalis</name>
    <dbReference type="NCBI Taxonomy" id="27457"/>
    <lineage>
        <taxon>Eukaryota</taxon>
        <taxon>Metazoa</taxon>
        <taxon>Ecdysozoa</taxon>
        <taxon>Arthropoda</taxon>
        <taxon>Hexapoda</taxon>
        <taxon>Insecta</taxon>
        <taxon>Pterygota</taxon>
        <taxon>Neoptera</taxon>
        <taxon>Endopterygota</taxon>
        <taxon>Diptera</taxon>
        <taxon>Brachycera</taxon>
        <taxon>Muscomorpha</taxon>
        <taxon>Tephritoidea</taxon>
        <taxon>Tephritidae</taxon>
        <taxon>Bactrocera</taxon>
        <taxon>Bactrocera</taxon>
    </lineage>
</organism>
<evidence type="ECO:0000256" key="5">
    <source>
        <dbReference type="SAM" id="Coils"/>
    </source>
</evidence>
<keyword evidence="3" id="KW-0862">Zinc</keyword>
<dbReference type="PROSITE" id="PS51140">
    <property type="entry name" value="CUE"/>
    <property type="match status" value="1"/>
</dbReference>
<evidence type="ECO:0000259" key="7">
    <source>
        <dbReference type="PROSITE" id="PS51140"/>
    </source>
</evidence>
<feature type="compositionally biased region" description="Low complexity" evidence="6">
    <location>
        <begin position="366"/>
        <end position="396"/>
    </location>
</feature>
<reference evidence="9 10" key="1">
    <citation type="submission" date="2025-05" db="UniProtKB">
        <authorList>
            <consortium name="RefSeq"/>
        </authorList>
    </citation>
    <scope>IDENTIFICATION</scope>
    <source>
        <tissue evidence="9 10">Adult</tissue>
    </source>
</reference>
<feature type="compositionally biased region" description="Low complexity" evidence="6">
    <location>
        <begin position="797"/>
        <end position="811"/>
    </location>
</feature>
<dbReference type="PANTHER" id="PTHR36911">
    <property type="entry name" value="LIM ZINC-BINDING DOMAIN-CONTAINING PROTEIN-RELATED"/>
    <property type="match status" value="1"/>
</dbReference>
<dbReference type="InterPro" id="IPR003892">
    <property type="entry name" value="CUE"/>
</dbReference>
<feature type="region of interest" description="Disordered" evidence="6">
    <location>
        <begin position="1"/>
        <end position="59"/>
    </location>
</feature>
<dbReference type="InterPro" id="IPR041911">
    <property type="entry name" value="TAB2/3_CUE"/>
</dbReference>
<feature type="compositionally biased region" description="Polar residues" evidence="6">
    <location>
        <begin position="1005"/>
        <end position="1017"/>
    </location>
</feature>
<dbReference type="Gene3D" id="1.10.8.10">
    <property type="entry name" value="DNA helicase RuvA subunit, C-terminal domain"/>
    <property type="match status" value="1"/>
</dbReference>